<dbReference type="AlphaFoldDB" id="A0A9P1CHW6"/>
<evidence type="ECO:0000313" key="2">
    <source>
        <dbReference type="EMBL" id="CAL4779023.1"/>
    </source>
</evidence>
<dbReference type="EMBL" id="CAMXCT010001624">
    <property type="protein sequence ID" value="CAI3991711.1"/>
    <property type="molecule type" value="Genomic_DNA"/>
</dbReference>
<reference evidence="1" key="1">
    <citation type="submission" date="2022-10" db="EMBL/GenBank/DDBJ databases">
        <authorList>
            <person name="Chen Y."/>
            <person name="Dougan E. K."/>
            <person name="Chan C."/>
            <person name="Rhodes N."/>
            <person name="Thang M."/>
        </authorList>
    </citation>
    <scope>NUCLEOTIDE SEQUENCE</scope>
</reference>
<evidence type="ECO:0000313" key="1">
    <source>
        <dbReference type="EMBL" id="CAI3991711.1"/>
    </source>
</evidence>
<dbReference type="EMBL" id="CAMXCT030001624">
    <property type="protein sequence ID" value="CAL4779023.1"/>
    <property type="molecule type" value="Genomic_DNA"/>
</dbReference>
<gene>
    <name evidence="1" type="ORF">C1SCF055_LOCUS18597</name>
</gene>
<dbReference type="OrthoDB" id="9973008at2759"/>
<dbReference type="InterPro" id="IPR003903">
    <property type="entry name" value="UIM_dom"/>
</dbReference>
<reference evidence="2 3" key="2">
    <citation type="submission" date="2024-05" db="EMBL/GenBank/DDBJ databases">
        <authorList>
            <person name="Chen Y."/>
            <person name="Shah S."/>
            <person name="Dougan E. K."/>
            <person name="Thang M."/>
            <person name="Chan C."/>
        </authorList>
    </citation>
    <scope>NUCLEOTIDE SEQUENCE [LARGE SCALE GENOMIC DNA]</scope>
</reference>
<sequence length="294" mass="32592">MASEAPAEPQRHTVHHVSVSKRGTILVAFAPCESSESGFERFAKSEALVPFMREALEVVETELSLTSYHLRVLPWSGVTSDESLALLLFASGAEAVAQKGEQMGFVLYVAGSNAVVRYIPVIGNLDDLDAPISYQDAEGKEVEVPGLTLRSVLVRGEEPEALIRSNLDFQGRSCYVLVMAPNAPSAQSAAAKGEVVRRQAELSDPELAALWRTAAMMAEDHGGFEEMHLNAGNFQNVAHMHLKVWIPRDLFRNLWAEQEVYEKLQAAKRWRDDAWIRQQEENEMAKAIAMSLEQ</sequence>
<name>A0A9P1CHW6_9DINO</name>
<organism evidence="1">
    <name type="scientific">Cladocopium goreaui</name>
    <dbReference type="NCBI Taxonomy" id="2562237"/>
    <lineage>
        <taxon>Eukaryota</taxon>
        <taxon>Sar</taxon>
        <taxon>Alveolata</taxon>
        <taxon>Dinophyceae</taxon>
        <taxon>Suessiales</taxon>
        <taxon>Symbiodiniaceae</taxon>
        <taxon>Cladocopium</taxon>
    </lineage>
</organism>
<keyword evidence="3" id="KW-1185">Reference proteome</keyword>
<dbReference type="Proteomes" id="UP001152797">
    <property type="component" value="Unassembled WGS sequence"/>
</dbReference>
<proteinExistence type="predicted"/>
<comment type="caution">
    <text evidence="1">The sequence shown here is derived from an EMBL/GenBank/DDBJ whole genome shotgun (WGS) entry which is preliminary data.</text>
</comment>
<evidence type="ECO:0000313" key="3">
    <source>
        <dbReference type="Proteomes" id="UP001152797"/>
    </source>
</evidence>
<dbReference type="PROSITE" id="PS50330">
    <property type="entry name" value="UIM"/>
    <property type="match status" value="1"/>
</dbReference>
<protein>
    <submittedName>
        <fullName evidence="1">Uncharacterized protein</fullName>
    </submittedName>
</protein>
<dbReference type="EMBL" id="CAMXCT020001624">
    <property type="protein sequence ID" value="CAL1145086.1"/>
    <property type="molecule type" value="Genomic_DNA"/>
</dbReference>
<accession>A0A9P1CHW6</accession>